<reference evidence="3 4" key="1">
    <citation type="submission" date="2020-07" db="EMBL/GenBank/DDBJ databases">
        <title>non toxigenic Corynebacterium sp. nov from a clinical source.</title>
        <authorList>
            <person name="Bernier A.-M."/>
            <person name="Bernard K."/>
        </authorList>
    </citation>
    <scope>NUCLEOTIDE SEQUENCE [LARGE SCALE GENOMIC DNA]</scope>
    <source>
        <strain evidence="4">NML 93-0612</strain>
    </source>
</reference>
<dbReference type="Gene3D" id="3.60.110.10">
    <property type="entry name" value="Carbon-nitrogen hydrolase"/>
    <property type="match status" value="1"/>
</dbReference>
<dbReference type="AlphaFoldDB" id="A0A7G5FD10"/>
<sequence length="257" mass="27923">MKIALIQMLSTGDKLENLARMEEKAREAAGQGAELLVFPEAAMKAFQSGRLDEAAEPLDGQFGSALTELAKQLGVTIVAGMFTPADKQGKFNRVYNTMIITNGAETKRYDKLHTFDAFGYRESDTVAPGTELVTWGDLGFATCYDIRFPEQFKALARRGAKLIVVSASWANGDDKLRQWRLLTNARALDSTSYVVAVGQAQPENPKEGDPTGIGHSALISPTGKRLVEAGFDEEIVLVEVELDDVDKARAALPVLQA</sequence>
<dbReference type="PROSITE" id="PS50263">
    <property type="entry name" value="CN_HYDROLASE"/>
    <property type="match status" value="1"/>
</dbReference>
<dbReference type="GO" id="GO:0016787">
    <property type="term" value="F:hydrolase activity"/>
    <property type="evidence" value="ECO:0007669"/>
    <property type="project" value="UniProtKB-KW"/>
</dbReference>
<dbReference type="PANTHER" id="PTHR23088:SF27">
    <property type="entry name" value="DEAMINATED GLUTATHIONE AMIDASE"/>
    <property type="match status" value="1"/>
</dbReference>
<protein>
    <submittedName>
        <fullName evidence="3">Carbon-nitrogen hydrolase family protein</fullName>
    </submittedName>
</protein>
<dbReference type="InterPro" id="IPR036526">
    <property type="entry name" value="C-N_Hydrolase_sf"/>
</dbReference>
<dbReference type="RefSeq" id="WP_182385310.1">
    <property type="nucleotide sequence ID" value="NZ_CP059833.1"/>
</dbReference>
<accession>A0A7G5FD10</accession>
<dbReference type="InterPro" id="IPR003010">
    <property type="entry name" value="C-N_Hydrolase"/>
</dbReference>
<dbReference type="CDD" id="cd07581">
    <property type="entry name" value="nitrilase_3"/>
    <property type="match status" value="1"/>
</dbReference>
<gene>
    <name evidence="3" type="ORF">HW450_09010</name>
</gene>
<keyword evidence="3" id="KW-0378">Hydrolase</keyword>
<comment type="similarity">
    <text evidence="1">Belongs to the carbon-nitrogen hydrolase superfamily. NIT1/NIT2 family.</text>
</comment>
<dbReference type="Proteomes" id="UP000515570">
    <property type="component" value="Chromosome"/>
</dbReference>
<dbReference type="Pfam" id="PF00795">
    <property type="entry name" value="CN_hydrolase"/>
    <property type="match status" value="1"/>
</dbReference>
<proteinExistence type="inferred from homology"/>
<dbReference type="PANTHER" id="PTHR23088">
    <property type="entry name" value="NITRILASE-RELATED"/>
    <property type="match status" value="1"/>
</dbReference>
<evidence type="ECO:0000313" key="4">
    <source>
        <dbReference type="Proteomes" id="UP000515570"/>
    </source>
</evidence>
<evidence type="ECO:0000313" key="3">
    <source>
        <dbReference type="EMBL" id="QMV84501.1"/>
    </source>
</evidence>
<evidence type="ECO:0000256" key="1">
    <source>
        <dbReference type="ARBA" id="ARBA00010613"/>
    </source>
</evidence>
<name>A0A7G5FD10_9CORY</name>
<dbReference type="InterPro" id="IPR001110">
    <property type="entry name" value="UPF0012_CS"/>
</dbReference>
<evidence type="ECO:0000259" key="2">
    <source>
        <dbReference type="PROSITE" id="PS50263"/>
    </source>
</evidence>
<dbReference type="SUPFAM" id="SSF56317">
    <property type="entry name" value="Carbon-nitrogen hydrolase"/>
    <property type="match status" value="1"/>
</dbReference>
<dbReference type="PROSITE" id="PS01227">
    <property type="entry name" value="UPF0012"/>
    <property type="match status" value="1"/>
</dbReference>
<feature type="domain" description="CN hydrolase" evidence="2">
    <location>
        <begin position="1"/>
        <end position="242"/>
    </location>
</feature>
<keyword evidence="4" id="KW-1185">Reference proteome</keyword>
<dbReference type="EMBL" id="CP059833">
    <property type="protein sequence ID" value="QMV84501.1"/>
    <property type="molecule type" value="Genomic_DNA"/>
</dbReference>
<organism evidence="3 4">
    <name type="scientific">Corynebacterium hindlerae</name>
    <dbReference type="NCBI Taxonomy" id="699041"/>
    <lineage>
        <taxon>Bacteria</taxon>
        <taxon>Bacillati</taxon>
        <taxon>Actinomycetota</taxon>
        <taxon>Actinomycetes</taxon>
        <taxon>Mycobacteriales</taxon>
        <taxon>Corynebacteriaceae</taxon>
        <taxon>Corynebacterium</taxon>
    </lineage>
</organism>